<gene>
    <name evidence="2" type="ORF">NF556_15460</name>
</gene>
<sequence length="244" mass="26311">MVLENINVQARDPQRTGEFWACALGLVDAGMSEPDLFEGRLELGDFWLDLCIERVPDPPPPSWRLHLDLLGGDAEEQAAVVERLLGLGATRADIGQGDVPWVVLADPDGNAFCVMDQRPAYRNTGPIAALPLDSADPERDGAFYAALTGWVPAQGIGPVSLRHPSLRGPLLELCPEPEPKIRQNRTHLDVRPEPGGPDQAGLVELALSLGATRATEDWAQGQPWVVLRDPSGNELCVLSDPGTP</sequence>
<dbReference type="InterPro" id="IPR029068">
    <property type="entry name" value="Glyas_Bleomycin-R_OHBP_Dase"/>
</dbReference>
<accession>A0ABY4YRU6</accession>
<reference evidence="2" key="1">
    <citation type="submission" date="2022-06" db="EMBL/GenBank/DDBJ databases">
        <title>Ornithinimicrobium HY1793.</title>
        <authorList>
            <person name="Huang Y."/>
        </authorList>
    </citation>
    <scope>NUCLEOTIDE SEQUENCE</scope>
    <source>
        <strain evidence="2">HY1793</strain>
    </source>
</reference>
<evidence type="ECO:0000313" key="3">
    <source>
        <dbReference type="Proteomes" id="UP001056455"/>
    </source>
</evidence>
<keyword evidence="3" id="KW-1185">Reference proteome</keyword>
<dbReference type="InterPro" id="IPR041581">
    <property type="entry name" value="Glyoxalase_6"/>
</dbReference>
<dbReference type="SUPFAM" id="SSF54593">
    <property type="entry name" value="Glyoxalase/Bleomycin resistance protein/Dihydroxybiphenyl dioxygenase"/>
    <property type="match status" value="2"/>
</dbReference>
<dbReference type="Pfam" id="PF18029">
    <property type="entry name" value="Glyoxalase_6"/>
    <property type="match status" value="2"/>
</dbReference>
<evidence type="ECO:0000313" key="2">
    <source>
        <dbReference type="EMBL" id="USQ79010.1"/>
    </source>
</evidence>
<proteinExistence type="predicted"/>
<dbReference type="PANTHER" id="PTHR35908">
    <property type="entry name" value="HYPOTHETICAL FUSION PROTEIN"/>
    <property type="match status" value="1"/>
</dbReference>
<dbReference type="EMBL" id="CP099489">
    <property type="protein sequence ID" value="USQ79010.1"/>
    <property type="molecule type" value="Genomic_DNA"/>
</dbReference>
<feature type="domain" description="Glyoxalase-like" evidence="1">
    <location>
        <begin position="132"/>
        <end position="238"/>
    </location>
</feature>
<dbReference type="PANTHER" id="PTHR35908:SF1">
    <property type="entry name" value="CONSERVED PROTEIN"/>
    <property type="match status" value="1"/>
</dbReference>
<organism evidence="2 3">
    <name type="scientific">Ornithinimicrobium faecis</name>
    <dbReference type="NCBI Taxonomy" id="2934158"/>
    <lineage>
        <taxon>Bacteria</taxon>
        <taxon>Bacillati</taxon>
        <taxon>Actinomycetota</taxon>
        <taxon>Actinomycetes</taxon>
        <taxon>Micrococcales</taxon>
        <taxon>Ornithinimicrobiaceae</taxon>
        <taxon>Ornithinimicrobium</taxon>
    </lineage>
</organism>
<feature type="domain" description="Glyoxalase-like" evidence="1">
    <location>
        <begin position="6"/>
        <end position="115"/>
    </location>
</feature>
<evidence type="ECO:0000259" key="1">
    <source>
        <dbReference type="Pfam" id="PF18029"/>
    </source>
</evidence>
<dbReference type="RefSeq" id="WP_252591906.1">
    <property type="nucleotide sequence ID" value="NZ_CP099489.1"/>
</dbReference>
<protein>
    <submittedName>
        <fullName evidence="2">VOC family protein</fullName>
    </submittedName>
</protein>
<name>A0ABY4YRU6_9MICO</name>
<dbReference type="Proteomes" id="UP001056455">
    <property type="component" value="Chromosome"/>
</dbReference>
<dbReference type="Gene3D" id="3.10.180.10">
    <property type="entry name" value="2,3-Dihydroxybiphenyl 1,2-Dioxygenase, domain 1"/>
    <property type="match status" value="2"/>
</dbReference>
<dbReference type="CDD" id="cd06587">
    <property type="entry name" value="VOC"/>
    <property type="match status" value="1"/>
</dbReference>